<evidence type="ECO:0000313" key="17">
    <source>
        <dbReference type="EMBL" id="TCN25394.1"/>
    </source>
</evidence>
<dbReference type="Pfam" id="PF00905">
    <property type="entry name" value="Transpeptidase"/>
    <property type="match status" value="1"/>
</dbReference>
<proteinExistence type="inferred from homology"/>
<feature type="domain" description="Penicillin-binding protein transpeptidase" evidence="15">
    <location>
        <begin position="356"/>
        <end position="674"/>
    </location>
</feature>
<comment type="caution">
    <text evidence="17">The sequence shown here is derived from an EMBL/GenBank/DDBJ whole genome shotgun (WGS) entry which is preliminary data.</text>
</comment>
<dbReference type="PANTHER" id="PTHR30627:SF2">
    <property type="entry name" value="PEPTIDOGLYCAN D,D-TRANSPEPTIDASE MRDA"/>
    <property type="match status" value="1"/>
</dbReference>
<dbReference type="SUPFAM" id="SSF56519">
    <property type="entry name" value="Penicillin binding protein dimerisation domain"/>
    <property type="match status" value="1"/>
</dbReference>
<keyword evidence="17" id="KW-0131">Cell cycle</keyword>
<dbReference type="GO" id="GO:0005886">
    <property type="term" value="C:plasma membrane"/>
    <property type="evidence" value="ECO:0007669"/>
    <property type="project" value="UniProtKB-SubCell"/>
</dbReference>
<dbReference type="InterPro" id="IPR036138">
    <property type="entry name" value="PBP_dimer_sf"/>
</dbReference>
<dbReference type="InterPro" id="IPR005311">
    <property type="entry name" value="PBP_dimer"/>
</dbReference>
<keyword evidence="11 14" id="KW-0472">Membrane</keyword>
<keyword evidence="17" id="KW-0132">Cell division</keyword>
<evidence type="ECO:0000256" key="8">
    <source>
        <dbReference type="ARBA" id="ARBA00022960"/>
    </source>
</evidence>
<dbReference type="InterPro" id="IPR012338">
    <property type="entry name" value="Beta-lactam/transpept-like"/>
</dbReference>
<feature type="domain" description="Penicillin-binding protein dimerisation" evidence="16">
    <location>
        <begin position="88"/>
        <end position="315"/>
    </location>
</feature>
<accession>A0A4R2BHJ6</accession>
<comment type="similarity">
    <text evidence="4">Belongs to the transpeptidase family.</text>
</comment>
<dbReference type="AlphaFoldDB" id="A0A4R2BHJ6"/>
<evidence type="ECO:0000256" key="9">
    <source>
        <dbReference type="ARBA" id="ARBA00022984"/>
    </source>
</evidence>
<evidence type="ECO:0000256" key="1">
    <source>
        <dbReference type="ARBA" id="ARBA00004167"/>
    </source>
</evidence>
<evidence type="ECO:0000256" key="14">
    <source>
        <dbReference type="SAM" id="Phobius"/>
    </source>
</evidence>
<keyword evidence="10 14" id="KW-1133">Transmembrane helix</keyword>
<dbReference type="InterPro" id="IPR050515">
    <property type="entry name" value="Beta-lactam/transpept"/>
</dbReference>
<evidence type="ECO:0000259" key="16">
    <source>
        <dbReference type="Pfam" id="PF03717"/>
    </source>
</evidence>
<organism evidence="17 18">
    <name type="scientific">Mesobacillus foraminis</name>
    <dbReference type="NCBI Taxonomy" id="279826"/>
    <lineage>
        <taxon>Bacteria</taxon>
        <taxon>Bacillati</taxon>
        <taxon>Bacillota</taxon>
        <taxon>Bacilli</taxon>
        <taxon>Bacillales</taxon>
        <taxon>Bacillaceae</taxon>
        <taxon>Mesobacillus</taxon>
    </lineage>
</organism>
<evidence type="ECO:0000256" key="11">
    <source>
        <dbReference type="ARBA" id="ARBA00023136"/>
    </source>
</evidence>
<evidence type="ECO:0000256" key="5">
    <source>
        <dbReference type="ARBA" id="ARBA00012448"/>
    </source>
</evidence>
<dbReference type="UniPathway" id="UPA00219"/>
<gene>
    <name evidence="17" type="ORF">EV146_10550</name>
</gene>
<dbReference type="GO" id="GO:0051301">
    <property type="term" value="P:cell division"/>
    <property type="evidence" value="ECO:0007669"/>
    <property type="project" value="UniProtKB-KW"/>
</dbReference>
<keyword evidence="18" id="KW-1185">Reference proteome</keyword>
<dbReference type="EC" id="3.4.16.4" evidence="5"/>
<dbReference type="GO" id="GO:0009002">
    <property type="term" value="F:serine-type D-Ala-D-Ala carboxypeptidase activity"/>
    <property type="evidence" value="ECO:0007669"/>
    <property type="project" value="UniProtKB-EC"/>
</dbReference>
<dbReference type="GO" id="GO:0071972">
    <property type="term" value="F:peptidoglycan L,D-transpeptidase activity"/>
    <property type="evidence" value="ECO:0007669"/>
    <property type="project" value="TreeGrafter"/>
</dbReference>
<dbReference type="GO" id="GO:0009252">
    <property type="term" value="P:peptidoglycan biosynthetic process"/>
    <property type="evidence" value="ECO:0007669"/>
    <property type="project" value="UniProtKB-UniPathway"/>
</dbReference>
<evidence type="ECO:0000313" key="18">
    <source>
        <dbReference type="Proteomes" id="UP000295689"/>
    </source>
</evidence>
<protein>
    <recommendedName>
        <fullName evidence="5">serine-type D-Ala-D-Ala carboxypeptidase</fullName>
        <ecNumber evidence="5">3.4.16.4</ecNumber>
    </recommendedName>
</protein>
<comment type="pathway">
    <text evidence="3">Cell wall biogenesis; peptidoglycan biosynthesis.</text>
</comment>
<reference evidence="17 18" key="1">
    <citation type="journal article" date="2015" name="Stand. Genomic Sci.">
        <title>Genomic Encyclopedia of Bacterial and Archaeal Type Strains, Phase III: the genomes of soil and plant-associated and newly described type strains.</title>
        <authorList>
            <person name="Whitman W.B."/>
            <person name="Woyke T."/>
            <person name="Klenk H.P."/>
            <person name="Zhou Y."/>
            <person name="Lilburn T.G."/>
            <person name="Beck B.J."/>
            <person name="De Vos P."/>
            <person name="Vandamme P."/>
            <person name="Eisen J.A."/>
            <person name="Garrity G."/>
            <person name="Hugenholtz P."/>
            <person name="Kyrpides N.C."/>
        </authorList>
    </citation>
    <scope>NUCLEOTIDE SEQUENCE [LARGE SCALE GENOMIC DNA]</scope>
    <source>
        <strain evidence="17 18">CV53</strain>
    </source>
</reference>
<keyword evidence="7 14" id="KW-0812">Transmembrane</keyword>
<evidence type="ECO:0000256" key="4">
    <source>
        <dbReference type="ARBA" id="ARBA00007171"/>
    </source>
</evidence>
<dbReference type="Proteomes" id="UP000295689">
    <property type="component" value="Unassembled WGS sequence"/>
</dbReference>
<dbReference type="Gene3D" id="3.90.1310.10">
    <property type="entry name" value="Penicillin-binding protein 2a (Domain 2)"/>
    <property type="match status" value="1"/>
</dbReference>
<evidence type="ECO:0000256" key="10">
    <source>
        <dbReference type="ARBA" id="ARBA00022989"/>
    </source>
</evidence>
<evidence type="ECO:0000256" key="12">
    <source>
        <dbReference type="ARBA" id="ARBA00023316"/>
    </source>
</evidence>
<evidence type="ECO:0000256" key="13">
    <source>
        <dbReference type="ARBA" id="ARBA00034000"/>
    </source>
</evidence>
<evidence type="ECO:0000256" key="2">
    <source>
        <dbReference type="ARBA" id="ARBA00004236"/>
    </source>
</evidence>
<dbReference type="GO" id="GO:0008360">
    <property type="term" value="P:regulation of cell shape"/>
    <property type="evidence" value="ECO:0007669"/>
    <property type="project" value="UniProtKB-KW"/>
</dbReference>
<dbReference type="PANTHER" id="PTHR30627">
    <property type="entry name" value="PEPTIDOGLYCAN D,D-TRANSPEPTIDASE"/>
    <property type="match status" value="1"/>
</dbReference>
<feature type="transmembrane region" description="Helical" evidence="14">
    <location>
        <begin position="43"/>
        <end position="62"/>
    </location>
</feature>
<evidence type="ECO:0000256" key="3">
    <source>
        <dbReference type="ARBA" id="ARBA00004752"/>
    </source>
</evidence>
<name>A0A4R2BHJ6_9BACI</name>
<dbReference type="GO" id="GO:0008658">
    <property type="term" value="F:penicillin binding"/>
    <property type="evidence" value="ECO:0007669"/>
    <property type="project" value="InterPro"/>
</dbReference>
<evidence type="ECO:0000256" key="6">
    <source>
        <dbReference type="ARBA" id="ARBA00022475"/>
    </source>
</evidence>
<evidence type="ECO:0000259" key="15">
    <source>
        <dbReference type="Pfam" id="PF00905"/>
    </source>
</evidence>
<keyword evidence="9" id="KW-0573">Peptidoglycan synthesis</keyword>
<comment type="subcellular location">
    <subcellularLocation>
        <location evidence="2">Cell membrane</location>
    </subcellularLocation>
    <subcellularLocation>
        <location evidence="1">Membrane</location>
        <topology evidence="1">Single-pass membrane protein</topology>
    </subcellularLocation>
</comment>
<dbReference type="GO" id="GO:0071555">
    <property type="term" value="P:cell wall organization"/>
    <property type="evidence" value="ECO:0007669"/>
    <property type="project" value="UniProtKB-KW"/>
</dbReference>
<evidence type="ECO:0000256" key="7">
    <source>
        <dbReference type="ARBA" id="ARBA00022692"/>
    </source>
</evidence>
<dbReference type="SUPFAM" id="SSF56601">
    <property type="entry name" value="beta-lactamase/transpeptidase-like"/>
    <property type="match status" value="1"/>
</dbReference>
<keyword evidence="12" id="KW-0961">Cell wall biogenesis/degradation</keyword>
<sequence length="680" mass="76506">MIFLLLRKYQFTLPGELASFLFEFTGKEIPEMREKRRILYSRFNILFMIVFLLFSILILRLGKIQIVKGEEYREESEKTNQTVYSWNTPRGKIYDRNGTVLVENEPIYTLTYADPAGSTQQEKLELAKKLAGMISVDTKNMTERDKKDYWILTRKDKAYAKLSSTEQANLDDNEEYDLILERITDKELKEITGEEMEVLAIKKEMDTDSSSAKRLKSGLTTEERAVLNENLGKLPGVEVKVDSQRDYIYGDTLRQLFGKVGRIPEEEADTYEENGYDLNDLVGTSFLEQYYEKWLQGEKEKTTYIKDGTGEISEVKVDPGESGKDLILTIDLNLQQEAEKIIVEELKKDNGAKSAYVVVTNPKTGEILAIAGKKEMEKDIQDEAYGALYNSYAMGSTVKGATVLTGYETGVISPGDTFLDAPIKLSGTPLKKSYVNMGRINELTALERSSNVYMFHIAMKIGDYDYGARSGFEDPEESYDTFRKYFAQFGLGVETGIDLPTEATGYDGGVQKLGNLMDFAIGQFDTYTPLQLVQYVSTIANDGNRVQPHLMKEIREPNHESGQSGEVLEQFKTNVLNTVDMDLSYIKRVQEGFRLVMNGSHGTAASHFKGAAYHPAGKTGTAQVLDEDGGYNYNLTLVGYAPYEDPEVAISVVVPDVENDTSTINKAIGKRILDAYFDKD</sequence>
<keyword evidence="6" id="KW-1003">Cell membrane</keyword>
<keyword evidence="8" id="KW-0133">Cell shape</keyword>
<comment type="catalytic activity">
    <reaction evidence="13">
        <text>Preferential cleavage: (Ac)2-L-Lys-D-Ala-|-D-Ala. Also transpeptidation of peptidyl-alanyl moieties that are N-acyl substituents of D-alanine.</text>
        <dbReference type="EC" id="3.4.16.4"/>
    </reaction>
</comment>
<dbReference type="Pfam" id="PF03717">
    <property type="entry name" value="PBP_dimer"/>
    <property type="match status" value="1"/>
</dbReference>
<dbReference type="EMBL" id="SLVV01000005">
    <property type="protein sequence ID" value="TCN25394.1"/>
    <property type="molecule type" value="Genomic_DNA"/>
</dbReference>
<dbReference type="InterPro" id="IPR001460">
    <property type="entry name" value="PCN-bd_Tpept"/>
</dbReference>
<dbReference type="Gene3D" id="1.10.10.1230">
    <property type="entry name" value="Penicillin-binding protein, N-terminal non-catalytic domain, head sub-domain"/>
    <property type="match status" value="1"/>
</dbReference>
<dbReference type="Gene3D" id="3.40.710.10">
    <property type="entry name" value="DD-peptidase/beta-lactamase superfamily"/>
    <property type="match status" value="1"/>
</dbReference>